<evidence type="ECO:0000313" key="2">
    <source>
        <dbReference type="Proteomes" id="UP000178319"/>
    </source>
</evidence>
<dbReference type="STRING" id="1797516.A3D26_03630"/>
<protein>
    <submittedName>
        <fullName evidence="1">Uncharacterized protein</fullName>
    </submittedName>
</protein>
<evidence type="ECO:0000313" key="1">
    <source>
        <dbReference type="EMBL" id="OGY10374.1"/>
    </source>
</evidence>
<accession>A0A1G1V4R0</accession>
<proteinExistence type="predicted"/>
<name>A0A1G1V4R0_9BACT</name>
<dbReference type="EMBL" id="MHBZ01000036">
    <property type="protein sequence ID" value="OGY10374.1"/>
    <property type="molecule type" value="Genomic_DNA"/>
</dbReference>
<dbReference type="InterPro" id="IPR015422">
    <property type="entry name" value="PyrdxlP-dep_Trfase_small"/>
</dbReference>
<comment type="caution">
    <text evidence="1">The sequence shown here is derived from an EMBL/GenBank/DDBJ whole genome shotgun (WGS) entry which is preliminary data.</text>
</comment>
<reference evidence="1 2" key="1">
    <citation type="journal article" date="2016" name="Nat. Commun.">
        <title>Thousands of microbial genomes shed light on interconnected biogeochemical processes in an aquifer system.</title>
        <authorList>
            <person name="Anantharaman K."/>
            <person name="Brown C.T."/>
            <person name="Hug L.A."/>
            <person name="Sharon I."/>
            <person name="Castelle C.J."/>
            <person name="Probst A.J."/>
            <person name="Thomas B.C."/>
            <person name="Singh A."/>
            <person name="Wilkins M.J."/>
            <person name="Karaoz U."/>
            <person name="Brodie E.L."/>
            <person name="Williams K.H."/>
            <person name="Hubbard S.S."/>
            <person name="Banfield J.F."/>
        </authorList>
    </citation>
    <scope>NUCLEOTIDE SEQUENCE [LARGE SCALE GENOMIC DNA]</scope>
</reference>
<dbReference type="Gene3D" id="3.90.1150.10">
    <property type="entry name" value="Aspartate Aminotransferase, domain 1"/>
    <property type="match status" value="1"/>
</dbReference>
<sequence length="67" mass="7935">MNLPRGIKNERFNTRLYEMFIKKMADRNILFPPLPTETVFLSPVHEEIIDDIERALKTTLSEMRDAK</sequence>
<dbReference type="Proteomes" id="UP000178319">
    <property type="component" value="Unassembled WGS sequence"/>
</dbReference>
<gene>
    <name evidence="1" type="ORF">A3D26_03630</name>
</gene>
<dbReference type="AlphaFoldDB" id="A0A1G1V4R0"/>
<organism evidence="1 2">
    <name type="scientific">Candidatus Blackburnbacteria bacterium RIFCSPHIGHO2_02_FULL_44_20</name>
    <dbReference type="NCBI Taxonomy" id="1797516"/>
    <lineage>
        <taxon>Bacteria</taxon>
        <taxon>Candidatus Blackburniibacteriota</taxon>
    </lineage>
</organism>